<name>A0ABU4ZBI7_9HYPH</name>
<keyword evidence="3 7" id="KW-0456">Lyase</keyword>
<dbReference type="PIRSF" id="PIRSF036934">
    <property type="entry name" value="TrpE-G"/>
    <property type="match status" value="1"/>
</dbReference>
<keyword evidence="8" id="KW-1185">Reference proteome</keyword>
<dbReference type="GO" id="GO:0004049">
    <property type="term" value="F:anthranilate synthase activity"/>
    <property type="evidence" value="ECO:0007669"/>
    <property type="project" value="UniProtKB-EC"/>
</dbReference>
<dbReference type="InterPro" id="IPR010112">
    <property type="entry name" value="TrpE-G_bact"/>
</dbReference>
<accession>A0ABU4ZBI7</accession>
<dbReference type="Pfam" id="PF04715">
    <property type="entry name" value="Anth_synt_I_N"/>
    <property type="match status" value="1"/>
</dbReference>
<dbReference type="RefSeq" id="WP_320230266.1">
    <property type="nucleotide sequence ID" value="NZ_JAVIJB010000001.1"/>
</dbReference>
<comment type="catalytic activity">
    <reaction evidence="3">
        <text>chorismate + L-glutamine = anthranilate + pyruvate + L-glutamate + H(+)</text>
        <dbReference type="Rhea" id="RHEA:21732"/>
        <dbReference type="ChEBI" id="CHEBI:15361"/>
        <dbReference type="ChEBI" id="CHEBI:15378"/>
        <dbReference type="ChEBI" id="CHEBI:16567"/>
        <dbReference type="ChEBI" id="CHEBI:29748"/>
        <dbReference type="ChEBI" id="CHEBI:29985"/>
        <dbReference type="ChEBI" id="CHEBI:58359"/>
        <dbReference type="EC" id="4.1.3.27"/>
    </reaction>
</comment>
<dbReference type="CDD" id="cd01743">
    <property type="entry name" value="GATase1_Anthranilate_Synthase"/>
    <property type="match status" value="1"/>
</dbReference>
<dbReference type="PRINTS" id="PR00096">
    <property type="entry name" value="GATASE"/>
</dbReference>
<dbReference type="InterPro" id="IPR005801">
    <property type="entry name" value="ADC_synthase"/>
</dbReference>
<dbReference type="InterPro" id="IPR029062">
    <property type="entry name" value="Class_I_gatase-like"/>
</dbReference>
<dbReference type="NCBIfam" id="NF010081">
    <property type="entry name" value="PRK13566.1"/>
    <property type="match status" value="1"/>
</dbReference>
<feature type="domain" description="Glutamine amidotransferase" evidence="4">
    <location>
        <begin position="532"/>
        <end position="707"/>
    </location>
</feature>
<evidence type="ECO:0000256" key="2">
    <source>
        <dbReference type="NCBIfam" id="TIGR01815"/>
    </source>
</evidence>
<dbReference type="InterPro" id="IPR006221">
    <property type="entry name" value="TrpG/PapA_dom"/>
</dbReference>
<dbReference type="Proteomes" id="UP001271249">
    <property type="component" value="Unassembled WGS sequence"/>
</dbReference>
<dbReference type="Pfam" id="PF00425">
    <property type="entry name" value="Chorismate_bind"/>
    <property type="match status" value="1"/>
</dbReference>
<protein>
    <recommendedName>
        <fullName evidence="2 3">Anthranilate synthase</fullName>
        <ecNumber evidence="2 3">4.1.3.27</ecNumber>
    </recommendedName>
</protein>
<gene>
    <name evidence="7" type="ORF">RFN29_34520</name>
</gene>
<evidence type="ECO:0000259" key="5">
    <source>
        <dbReference type="Pfam" id="PF00425"/>
    </source>
</evidence>
<reference evidence="7 8" key="1">
    <citation type="submission" date="2023-08" db="EMBL/GenBank/DDBJ databases">
        <title>Implementing the SeqCode for naming new Mesorhizobium species isolated from Vachellia karroo root nodules.</title>
        <authorList>
            <person name="Van Lill M."/>
        </authorList>
    </citation>
    <scope>NUCLEOTIDE SEQUENCE [LARGE SCALE GENOMIC DNA]</scope>
    <source>
        <strain evidence="7 8">VK22B</strain>
    </source>
</reference>
<dbReference type="InterPro" id="IPR017926">
    <property type="entry name" value="GATASE"/>
</dbReference>
<dbReference type="Gene3D" id="3.60.120.10">
    <property type="entry name" value="Anthranilate synthase"/>
    <property type="match status" value="1"/>
</dbReference>
<dbReference type="InterPro" id="IPR006805">
    <property type="entry name" value="Anth_synth_I_N"/>
</dbReference>
<dbReference type="PRINTS" id="PR00099">
    <property type="entry name" value="CPSGATASE"/>
</dbReference>
<feature type="domain" description="Anthranilate synthase component I N-terminal" evidence="6">
    <location>
        <begin position="50"/>
        <end position="204"/>
    </location>
</feature>
<feature type="domain" description="Chorismate-utilising enzyme C-terminal" evidence="5">
    <location>
        <begin position="247"/>
        <end position="499"/>
    </location>
</feature>
<organism evidence="7 8">
    <name type="scientific">Mesorhizobium captivum</name>
    <dbReference type="NCBI Taxonomy" id="3072319"/>
    <lineage>
        <taxon>Bacteria</taxon>
        <taxon>Pseudomonadati</taxon>
        <taxon>Pseudomonadota</taxon>
        <taxon>Alphaproteobacteria</taxon>
        <taxon>Hyphomicrobiales</taxon>
        <taxon>Phyllobacteriaceae</taxon>
        <taxon>Mesorhizobium</taxon>
    </lineage>
</organism>
<dbReference type="EMBL" id="JAVIJC010000075">
    <property type="protein sequence ID" value="MDX8496619.1"/>
    <property type="molecule type" value="Genomic_DNA"/>
</dbReference>
<comment type="caution">
    <text evidence="7">The sequence shown here is derived from an EMBL/GenBank/DDBJ whole genome shotgun (WGS) entry which is preliminary data.</text>
</comment>
<evidence type="ECO:0000259" key="4">
    <source>
        <dbReference type="Pfam" id="PF00117"/>
    </source>
</evidence>
<dbReference type="PRINTS" id="PR00097">
    <property type="entry name" value="ANTSNTHASEII"/>
</dbReference>
<dbReference type="InterPro" id="IPR015890">
    <property type="entry name" value="Chorismate_C"/>
</dbReference>
<keyword evidence="3" id="KW-0057">Aromatic amino acid biosynthesis</keyword>
<keyword evidence="3" id="KW-0028">Amino-acid biosynthesis</keyword>
<dbReference type="PANTHER" id="PTHR11236:SF9">
    <property type="entry name" value="ANTHRANILATE SYNTHASE COMPONENT 1"/>
    <property type="match status" value="1"/>
</dbReference>
<evidence type="ECO:0000256" key="3">
    <source>
        <dbReference type="PIRNR" id="PIRNR036934"/>
    </source>
</evidence>
<evidence type="ECO:0000256" key="1">
    <source>
        <dbReference type="ARBA" id="ARBA00022962"/>
    </source>
</evidence>
<evidence type="ECO:0000313" key="8">
    <source>
        <dbReference type="Proteomes" id="UP001271249"/>
    </source>
</evidence>
<comment type="pathway">
    <text evidence="3">Amino-acid biosynthesis; L-tryptophan biosynthesis; L-tryptophan from chorismate: step 1/5.</text>
</comment>
<dbReference type="NCBIfam" id="TIGR01815">
    <property type="entry name" value="TrpE-clade3"/>
    <property type="match status" value="1"/>
</dbReference>
<keyword evidence="3" id="KW-0822">Tryptophan biosynthesis</keyword>
<dbReference type="EC" id="4.1.3.27" evidence="2 3"/>
<dbReference type="Gene3D" id="3.40.50.880">
    <property type="match status" value="1"/>
</dbReference>
<dbReference type="NCBIfam" id="TIGR00566">
    <property type="entry name" value="trpG_papA"/>
    <property type="match status" value="1"/>
</dbReference>
<proteinExistence type="predicted"/>
<dbReference type="PANTHER" id="PTHR11236">
    <property type="entry name" value="AMINOBENZOATE/ANTHRANILATE SYNTHASE"/>
    <property type="match status" value="1"/>
</dbReference>
<dbReference type="Pfam" id="PF00117">
    <property type="entry name" value="GATase"/>
    <property type="match status" value="1"/>
</dbReference>
<dbReference type="InterPro" id="IPR019999">
    <property type="entry name" value="Anth_synth_I-like"/>
</dbReference>
<dbReference type="PROSITE" id="PS51273">
    <property type="entry name" value="GATASE_TYPE_1"/>
    <property type="match status" value="1"/>
</dbReference>
<evidence type="ECO:0000259" key="6">
    <source>
        <dbReference type="Pfam" id="PF04715"/>
    </source>
</evidence>
<sequence>MTTKVLDNGAERFVTAGGVTITRERHDRPYEGAIDAYVDGLNSRRGAVFSSNYEYPGRYTRWDTAIIDPPLVISARGRAVRIEALNARGEVLLPVIGKALGQLSEVKIAEASKKLIRLDVARPGRVFTEEERSRVPSVFTVLRAITALFKTAEDANLGLYGAFGYDLAFQFDPVDYKLERRESQRDLVLFLPDEILVVDHYSTKAWTDRYDYSGEGFSTEGLARDAHVEPFKTADRIPPRGDHEPGEYANLVRRAMESFKRGDLFEVVPGQMFYERCETQPSDISRKLKSINPSPYSFFINLGENEYLIGASPEMFVRVNGRRVETCPISGTIKRGDDAISDSEQILKLLNSKKDESELTMCSDVDRNDKSRVCEPGSVRVIGRRQIEMYSRLIHTVDHIEGRLREGMDAFDAFLSHAWAVTVTGAPKLWAMRFIEQNEKSPRAWYGGAIGMVNFNGDMNTGLTLRTIRIKDGIAEVRAGATLLFDSVPEEEEAETELKASAMLSAIRDAKTGNAAGAERTTARVGDGVNILIVDHEDSFVHTLANYFRQTGANVSTVRTPVPEEVFERLKPDLVVLSPGPGTPKDFDCAATIKRARARDLPVFGVCLGLQALAEAYGGELRQLHIPMHGKPSRIRVSKPGIIFSGLPKEVTVGRYHSIFADPVRLPDGFVVTAETEDGIIMAFEHRKEPIAAVQFHPESIMTLGQNAGMRIIENIVAHLPRKAKEKAA</sequence>
<dbReference type="SUPFAM" id="SSF52317">
    <property type="entry name" value="Class I glutamine amidotransferase-like"/>
    <property type="match status" value="1"/>
</dbReference>
<keyword evidence="1" id="KW-0315">Glutamine amidotransferase</keyword>
<evidence type="ECO:0000313" key="7">
    <source>
        <dbReference type="EMBL" id="MDX8496619.1"/>
    </source>
</evidence>
<dbReference type="SUPFAM" id="SSF56322">
    <property type="entry name" value="ADC synthase"/>
    <property type="match status" value="1"/>
</dbReference>